<keyword evidence="2" id="KW-1185">Reference proteome</keyword>
<dbReference type="AlphaFoldDB" id="A0AAJ0HG33"/>
<protein>
    <submittedName>
        <fullName evidence="1">Uncharacterized protein</fullName>
    </submittedName>
</protein>
<gene>
    <name evidence="1" type="ORF">B0T25DRAFT_570770</name>
</gene>
<name>A0AAJ0HG33_9PEZI</name>
<proteinExistence type="predicted"/>
<evidence type="ECO:0000313" key="1">
    <source>
        <dbReference type="EMBL" id="KAK3350194.1"/>
    </source>
</evidence>
<dbReference type="Proteomes" id="UP001275084">
    <property type="component" value="Unassembled WGS sequence"/>
</dbReference>
<sequence>MDNKIPDLDLARSDEILYCIWYPKAALEATYLGRAYVVAGYYDLYRHLDILPDVHIAEEARECGYMDIFKDIMAKDIRYTVIDNYTRSVDVKDPKPGCLNGDTAVRWMLDTKQGLRLSEDGSKDPKLTNLLRD</sequence>
<reference evidence="1" key="2">
    <citation type="submission" date="2023-06" db="EMBL/GenBank/DDBJ databases">
        <authorList>
            <consortium name="Lawrence Berkeley National Laboratory"/>
            <person name="Haridas S."/>
            <person name="Hensen N."/>
            <person name="Bonometti L."/>
            <person name="Westerberg I."/>
            <person name="Brannstrom I.O."/>
            <person name="Guillou S."/>
            <person name="Cros-Aarteil S."/>
            <person name="Calhoun S."/>
            <person name="Kuo A."/>
            <person name="Mondo S."/>
            <person name="Pangilinan J."/>
            <person name="Riley R."/>
            <person name="Labutti K."/>
            <person name="Andreopoulos B."/>
            <person name="Lipzen A."/>
            <person name="Chen C."/>
            <person name="Yanf M."/>
            <person name="Daum C."/>
            <person name="Ng V."/>
            <person name="Clum A."/>
            <person name="Steindorff A."/>
            <person name="Ohm R."/>
            <person name="Martin F."/>
            <person name="Silar P."/>
            <person name="Natvig D."/>
            <person name="Lalanne C."/>
            <person name="Gautier V."/>
            <person name="Ament-Velasquez S.L."/>
            <person name="Kruys A."/>
            <person name="Hutchinson M.I."/>
            <person name="Powell A.J."/>
            <person name="Barry K."/>
            <person name="Miller A.N."/>
            <person name="Grigoriev I.V."/>
            <person name="Debuchy R."/>
            <person name="Gladieux P."/>
            <person name="Thoren M.H."/>
            <person name="Johannesson H."/>
        </authorList>
    </citation>
    <scope>NUCLEOTIDE SEQUENCE</scope>
    <source>
        <strain evidence="1">CBS 955.72</strain>
    </source>
</reference>
<comment type="caution">
    <text evidence="1">The sequence shown here is derived from an EMBL/GenBank/DDBJ whole genome shotgun (WGS) entry which is preliminary data.</text>
</comment>
<evidence type="ECO:0000313" key="2">
    <source>
        <dbReference type="Proteomes" id="UP001275084"/>
    </source>
</evidence>
<dbReference type="EMBL" id="JAUIQD010000005">
    <property type="protein sequence ID" value="KAK3350194.1"/>
    <property type="molecule type" value="Genomic_DNA"/>
</dbReference>
<organism evidence="1 2">
    <name type="scientific">Lasiosphaeria hispida</name>
    <dbReference type="NCBI Taxonomy" id="260671"/>
    <lineage>
        <taxon>Eukaryota</taxon>
        <taxon>Fungi</taxon>
        <taxon>Dikarya</taxon>
        <taxon>Ascomycota</taxon>
        <taxon>Pezizomycotina</taxon>
        <taxon>Sordariomycetes</taxon>
        <taxon>Sordariomycetidae</taxon>
        <taxon>Sordariales</taxon>
        <taxon>Lasiosphaeriaceae</taxon>
        <taxon>Lasiosphaeria</taxon>
    </lineage>
</organism>
<accession>A0AAJ0HG33</accession>
<reference evidence="1" key="1">
    <citation type="journal article" date="2023" name="Mol. Phylogenet. Evol.">
        <title>Genome-scale phylogeny and comparative genomics of the fungal order Sordariales.</title>
        <authorList>
            <person name="Hensen N."/>
            <person name="Bonometti L."/>
            <person name="Westerberg I."/>
            <person name="Brannstrom I.O."/>
            <person name="Guillou S."/>
            <person name="Cros-Aarteil S."/>
            <person name="Calhoun S."/>
            <person name="Haridas S."/>
            <person name="Kuo A."/>
            <person name="Mondo S."/>
            <person name="Pangilinan J."/>
            <person name="Riley R."/>
            <person name="LaButti K."/>
            <person name="Andreopoulos B."/>
            <person name="Lipzen A."/>
            <person name="Chen C."/>
            <person name="Yan M."/>
            <person name="Daum C."/>
            <person name="Ng V."/>
            <person name="Clum A."/>
            <person name="Steindorff A."/>
            <person name="Ohm R.A."/>
            <person name="Martin F."/>
            <person name="Silar P."/>
            <person name="Natvig D.O."/>
            <person name="Lalanne C."/>
            <person name="Gautier V."/>
            <person name="Ament-Velasquez S.L."/>
            <person name="Kruys A."/>
            <person name="Hutchinson M.I."/>
            <person name="Powell A.J."/>
            <person name="Barry K."/>
            <person name="Miller A.N."/>
            <person name="Grigoriev I.V."/>
            <person name="Debuchy R."/>
            <person name="Gladieux P."/>
            <person name="Hiltunen Thoren M."/>
            <person name="Johannesson H."/>
        </authorList>
    </citation>
    <scope>NUCLEOTIDE SEQUENCE</scope>
    <source>
        <strain evidence="1">CBS 955.72</strain>
    </source>
</reference>